<comment type="caution">
    <text evidence="2">The sequence shown here is derived from an EMBL/GenBank/DDBJ whole genome shotgun (WGS) entry which is preliminary data.</text>
</comment>
<evidence type="ECO:0000313" key="3">
    <source>
        <dbReference type="Proteomes" id="UP000528185"/>
    </source>
</evidence>
<protein>
    <submittedName>
        <fullName evidence="2">Uncharacterized protein</fullName>
    </submittedName>
</protein>
<proteinExistence type="predicted"/>
<dbReference type="Proteomes" id="UP000528185">
    <property type="component" value="Unassembled WGS sequence"/>
</dbReference>
<evidence type="ECO:0000256" key="1">
    <source>
        <dbReference type="SAM" id="MobiDB-lite"/>
    </source>
</evidence>
<reference evidence="2 3" key="1">
    <citation type="submission" date="2020-06" db="EMBL/GenBank/DDBJ databases">
        <authorList>
            <person name="De Coninck B."/>
            <person name="Ibrahim H."/>
        </authorList>
    </citation>
    <scope>NUCLEOTIDE SEQUENCE [LARGE SCALE GENOMIC DNA]</scope>
    <source>
        <strain evidence="2">Ag_rhizogenes_K599</strain>
    </source>
</reference>
<feature type="compositionally biased region" description="Polar residues" evidence="1">
    <location>
        <begin position="73"/>
        <end position="87"/>
    </location>
</feature>
<dbReference type="AlphaFoldDB" id="A0AAN2A1Q3"/>
<feature type="region of interest" description="Disordered" evidence="1">
    <location>
        <begin position="64"/>
        <end position="92"/>
    </location>
</feature>
<sequence>MTNVVSLDIARFKKAISIFDIKSVDIDAIDNLISAYKDFEDKITGKTENTDVVETPVSEEHNNVVPFEKPPVENTTNNDDQQKTSPTKPRFRGSRKFGVVALLSSTKTDNLTVLTYDGNLFASLEDLRGNEQMAIVPHTPRLSKKYPLRSTVEPSTADHIVNRSKAWWVVGNEVFVHADIEAQGDWFRRHNDEFVEMGFGEIITSAKRTDGFTHKTHLLSAIGGERPTNIFKTTLDTNTINLMKKHGRGYHRDTTFDVDDLRTVVCAEKEAKMAAA</sequence>
<name>A0AAN2A1Q3_RHIRH</name>
<organism evidence="2 3">
    <name type="scientific">Rhizobium rhizogenes</name>
    <name type="common">Agrobacterium rhizogenes</name>
    <dbReference type="NCBI Taxonomy" id="359"/>
    <lineage>
        <taxon>Bacteria</taxon>
        <taxon>Pseudomonadati</taxon>
        <taxon>Pseudomonadota</taxon>
        <taxon>Alphaproteobacteria</taxon>
        <taxon>Hyphomicrobiales</taxon>
        <taxon>Rhizobiaceae</taxon>
        <taxon>Rhizobium/Agrobacterium group</taxon>
        <taxon>Rhizobium</taxon>
    </lineage>
</organism>
<evidence type="ECO:0000313" key="2">
    <source>
        <dbReference type="EMBL" id="CAD0211279.1"/>
    </source>
</evidence>
<accession>A0AAN2A1Q3</accession>
<gene>
    <name evidence="2" type="ORF">AGRHK599_LOCUS1299</name>
</gene>
<dbReference type="EMBL" id="CAICSX020000001">
    <property type="protein sequence ID" value="CAD0211279.1"/>
    <property type="molecule type" value="Genomic_DNA"/>
</dbReference>
<dbReference type="RefSeq" id="WP_153045040.1">
    <property type="nucleotide sequence ID" value="NZ_CAICSX020000001.1"/>
</dbReference>